<evidence type="ECO:0000259" key="2">
    <source>
        <dbReference type="PROSITE" id="PS50805"/>
    </source>
</evidence>
<accession>A0A7J8CNF5</accession>
<sequence>MPADVNLPHRLRLPGPEGQAGSCEGPVSIEDVTIDFSREEWQQLDPAQRHLYQDVMLEICSHLFSVGYHVPNPEVIFRMEKEAKLPHRRRQGEGLLPWHMWYYWAPSFNLPP</sequence>
<evidence type="ECO:0000256" key="1">
    <source>
        <dbReference type="SAM" id="MobiDB-lite"/>
    </source>
</evidence>
<dbReference type="InterPro" id="IPR036051">
    <property type="entry name" value="KRAB_dom_sf"/>
</dbReference>
<feature type="domain" description="KRAB" evidence="2">
    <location>
        <begin position="27"/>
        <end position="98"/>
    </location>
</feature>
<dbReference type="AlphaFoldDB" id="A0A7J8CNF5"/>
<dbReference type="Pfam" id="PF01352">
    <property type="entry name" value="KRAB"/>
    <property type="match status" value="1"/>
</dbReference>
<gene>
    <name evidence="3" type="ORF">HJG63_021025</name>
</gene>
<evidence type="ECO:0000313" key="3">
    <source>
        <dbReference type="EMBL" id="KAF6412365.1"/>
    </source>
</evidence>
<protein>
    <submittedName>
        <fullName evidence="3">Zinc finger protein 175</fullName>
    </submittedName>
</protein>
<dbReference type="Proteomes" id="UP000593571">
    <property type="component" value="Unassembled WGS sequence"/>
</dbReference>
<dbReference type="Gene3D" id="6.10.140.140">
    <property type="match status" value="1"/>
</dbReference>
<comment type="caution">
    <text evidence="3">The sequence shown here is derived from an EMBL/GenBank/DDBJ whole genome shotgun (WGS) entry which is preliminary data.</text>
</comment>
<dbReference type="PROSITE" id="PS50805">
    <property type="entry name" value="KRAB"/>
    <property type="match status" value="1"/>
</dbReference>
<proteinExistence type="predicted"/>
<dbReference type="PANTHER" id="PTHR23232">
    <property type="entry name" value="KRAB DOMAIN C2H2 ZINC FINGER"/>
    <property type="match status" value="1"/>
</dbReference>
<reference evidence="3 4" key="1">
    <citation type="journal article" date="2020" name="Nature">
        <title>Six reference-quality genomes reveal evolution of bat adaptations.</title>
        <authorList>
            <person name="Jebb D."/>
            <person name="Huang Z."/>
            <person name="Pippel M."/>
            <person name="Hughes G.M."/>
            <person name="Lavrichenko K."/>
            <person name="Devanna P."/>
            <person name="Winkler S."/>
            <person name="Jermiin L.S."/>
            <person name="Skirmuntt E.C."/>
            <person name="Katzourakis A."/>
            <person name="Burkitt-Gray L."/>
            <person name="Ray D.A."/>
            <person name="Sullivan K.A.M."/>
            <person name="Roscito J.G."/>
            <person name="Kirilenko B.M."/>
            <person name="Davalos L.M."/>
            <person name="Corthals A.P."/>
            <person name="Power M.L."/>
            <person name="Jones G."/>
            <person name="Ransome R.D."/>
            <person name="Dechmann D.K.N."/>
            <person name="Locatelli A.G."/>
            <person name="Puechmaille S.J."/>
            <person name="Fedrigo O."/>
            <person name="Jarvis E.D."/>
            <person name="Hiller M."/>
            <person name="Vernes S.C."/>
            <person name="Myers E.W."/>
            <person name="Teeling E.C."/>
        </authorList>
    </citation>
    <scope>NUCLEOTIDE SEQUENCE [LARGE SCALE GENOMIC DNA]</scope>
    <source>
        <strain evidence="3">MRouAeg1</strain>
        <tissue evidence="3">Muscle</tissue>
    </source>
</reference>
<feature type="region of interest" description="Disordered" evidence="1">
    <location>
        <begin position="1"/>
        <end position="25"/>
    </location>
</feature>
<dbReference type="InterPro" id="IPR001909">
    <property type="entry name" value="KRAB"/>
</dbReference>
<organism evidence="3 4">
    <name type="scientific">Rousettus aegyptiacus</name>
    <name type="common">Egyptian fruit bat</name>
    <name type="synonym">Pteropus aegyptiacus</name>
    <dbReference type="NCBI Taxonomy" id="9407"/>
    <lineage>
        <taxon>Eukaryota</taxon>
        <taxon>Metazoa</taxon>
        <taxon>Chordata</taxon>
        <taxon>Craniata</taxon>
        <taxon>Vertebrata</taxon>
        <taxon>Euteleostomi</taxon>
        <taxon>Mammalia</taxon>
        <taxon>Eutheria</taxon>
        <taxon>Laurasiatheria</taxon>
        <taxon>Chiroptera</taxon>
        <taxon>Yinpterochiroptera</taxon>
        <taxon>Pteropodoidea</taxon>
        <taxon>Pteropodidae</taxon>
        <taxon>Rousettinae</taxon>
        <taxon>Rousettus</taxon>
    </lineage>
</organism>
<keyword evidence="4" id="KW-1185">Reference proteome</keyword>
<dbReference type="EMBL" id="JACASE010000014">
    <property type="protein sequence ID" value="KAF6412365.1"/>
    <property type="molecule type" value="Genomic_DNA"/>
</dbReference>
<name>A0A7J8CNF5_ROUAE</name>
<dbReference type="SMART" id="SM00349">
    <property type="entry name" value="KRAB"/>
    <property type="match status" value="1"/>
</dbReference>
<dbReference type="SUPFAM" id="SSF109640">
    <property type="entry name" value="KRAB domain (Kruppel-associated box)"/>
    <property type="match status" value="1"/>
</dbReference>
<dbReference type="PANTHER" id="PTHR23232:SF165">
    <property type="entry name" value="KRAB DOMAIN-CONTAINING PROTEIN"/>
    <property type="match status" value="1"/>
</dbReference>
<dbReference type="GO" id="GO:0006355">
    <property type="term" value="P:regulation of DNA-templated transcription"/>
    <property type="evidence" value="ECO:0007669"/>
    <property type="project" value="InterPro"/>
</dbReference>
<dbReference type="InterPro" id="IPR050169">
    <property type="entry name" value="Krueppel_C2H2_ZnF"/>
</dbReference>
<dbReference type="CDD" id="cd07765">
    <property type="entry name" value="KRAB_A-box"/>
    <property type="match status" value="1"/>
</dbReference>
<evidence type="ECO:0000313" key="4">
    <source>
        <dbReference type="Proteomes" id="UP000593571"/>
    </source>
</evidence>